<dbReference type="RefSeq" id="WP_106647394.1">
    <property type="nucleotide sequence ID" value="NZ_BMGO01000001.1"/>
</dbReference>
<sequence>MKGTALPLLVSILICVGMIGGCQQNNRTPRLDTTDPQAFNKSLKEVRAQVSETYVDQFDQAVQKALETYQIQKEYSLLPTSNPLDGLSAEQVLELLDSRRRDDPRKLRAWGGI</sequence>
<organism evidence="1 2">
    <name type="scientific">Kangiella profundi</name>
    <dbReference type="NCBI Taxonomy" id="1561924"/>
    <lineage>
        <taxon>Bacteria</taxon>
        <taxon>Pseudomonadati</taxon>
        <taxon>Pseudomonadota</taxon>
        <taxon>Gammaproteobacteria</taxon>
        <taxon>Kangiellales</taxon>
        <taxon>Kangiellaceae</taxon>
        <taxon>Kangiella</taxon>
    </lineage>
</organism>
<reference evidence="1 2" key="1">
    <citation type="submission" date="2017-12" db="EMBL/GenBank/DDBJ databases">
        <title>Kangiella profundi FT102 completed genome.</title>
        <authorList>
            <person name="Xu J."/>
            <person name="Wang J."/>
            <person name="Lu Y."/>
        </authorList>
    </citation>
    <scope>NUCLEOTIDE SEQUENCE [LARGE SCALE GENOMIC DNA]</scope>
    <source>
        <strain evidence="1 2">FT102</strain>
    </source>
</reference>
<evidence type="ECO:0000313" key="2">
    <source>
        <dbReference type="Proteomes" id="UP000232693"/>
    </source>
</evidence>
<dbReference type="Proteomes" id="UP000232693">
    <property type="component" value="Chromosome"/>
</dbReference>
<gene>
    <name evidence="1" type="ORF">CW740_10175</name>
</gene>
<dbReference type="PROSITE" id="PS51257">
    <property type="entry name" value="PROKAR_LIPOPROTEIN"/>
    <property type="match status" value="1"/>
</dbReference>
<protein>
    <submittedName>
        <fullName evidence="1">Uncharacterized protein</fullName>
    </submittedName>
</protein>
<dbReference type="EMBL" id="CP025120">
    <property type="protein sequence ID" value="AUD79587.1"/>
    <property type="molecule type" value="Genomic_DNA"/>
</dbReference>
<accession>A0A2K9ADS0</accession>
<dbReference type="KEGG" id="kpd:CW740_10175"/>
<dbReference type="OrthoDB" id="9836682at2"/>
<dbReference type="AlphaFoldDB" id="A0A2K9ADS0"/>
<evidence type="ECO:0000313" key="1">
    <source>
        <dbReference type="EMBL" id="AUD79587.1"/>
    </source>
</evidence>
<name>A0A2K9ADS0_9GAMM</name>
<keyword evidence="2" id="KW-1185">Reference proteome</keyword>
<proteinExistence type="predicted"/>